<dbReference type="AlphaFoldDB" id="A0AAE8N536"/>
<evidence type="ECO:0000256" key="1">
    <source>
        <dbReference type="ARBA" id="ARBA00004875"/>
    </source>
</evidence>
<evidence type="ECO:0000256" key="7">
    <source>
        <dbReference type="ARBA" id="ARBA00022741"/>
    </source>
</evidence>
<dbReference type="GO" id="GO:0005524">
    <property type="term" value="F:ATP binding"/>
    <property type="evidence" value="ECO:0007669"/>
    <property type="project" value="UniProtKB-KW"/>
</dbReference>
<dbReference type="EMBL" id="ONZQ02000015">
    <property type="protein sequence ID" value="SPO06446.1"/>
    <property type="molecule type" value="Genomic_DNA"/>
</dbReference>
<evidence type="ECO:0000259" key="14">
    <source>
        <dbReference type="PROSITE" id="PS50075"/>
    </source>
</evidence>
<comment type="pathway">
    <text evidence="1">Carbohydrate acid metabolism; D-gluconate degradation.</text>
</comment>
<dbReference type="Pfam" id="PF13671">
    <property type="entry name" value="AAA_33"/>
    <property type="match status" value="1"/>
</dbReference>
<dbReference type="PANTHER" id="PTHR43439:SF2">
    <property type="entry name" value="ENZYME, PUTATIVE (JCVI)-RELATED"/>
    <property type="match status" value="1"/>
</dbReference>
<dbReference type="InterPro" id="IPR020806">
    <property type="entry name" value="PKS_PP-bd"/>
</dbReference>
<dbReference type="InterPro" id="IPR009081">
    <property type="entry name" value="PP-bd_ACP"/>
</dbReference>
<reference evidence="15" key="1">
    <citation type="submission" date="2018-03" db="EMBL/GenBank/DDBJ databases">
        <authorList>
            <person name="Guldener U."/>
        </authorList>
    </citation>
    <scope>NUCLEOTIDE SEQUENCE</scope>
</reference>
<keyword evidence="4" id="KW-0596">Phosphopantetheine</keyword>
<accession>A0AAE8N536</accession>
<dbReference type="SUPFAM" id="SSF56801">
    <property type="entry name" value="Acetyl-CoA synthetase-like"/>
    <property type="match status" value="1"/>
</dbReference>
<dbReference type="InterPro" id="IPR036291">
    <property type="entry name" value="NAD(P)-bd_dom_sf"/>
</dbReference>
<dbReference type="SMART" id="SM00823">
    <property type="entry name" value="PKS_PP"/>
    <property type="match status" value="1"/>
</dbReference>
<dbReference type="Pfam" id="PF00550">
    <property type="entry name" value="PP-binding"/>
    <property type="match status" value="1"/>
</dbReference>
<comment type="catalytic activity">
    <reaction evidence="12">
        <text>D-gluconate + ATP = 6-phospho-D-gluconate + ADP + H(+)</text>
        <dbReference type="Rhea" id="RHEA:19433"/>
        <dbReference type="ChEBI" id="CHEBI:15378"/>
        <dbReference type="ChEBI" id="CHEBI:18391"/>
        <dbReference type="ChEBI" id="CHEBI:30616"/>
        <dbReference type="ChEBI" id="CHEBI:58759"/>
        <dbReference type="ChEBI" id="CHEBI:456216"/>
        <dbReference type="EC" id="2.7.1.12"/>
    </reaction>
</comment>
<dbReference type="PROSITE" id="PS50075">
    <property type="entry name" value="CARRIER"/>
    <property type="match status" value="1"/>
</dbReference>
<organism evidence="15 16">
    <name type="scientific">Cephalotrichum gorgonifer</name>
    <dbReference type="NCBI Taxonomy" id="2041049"/>
    <lineage>
        <taxon>Eukaryota</taxon>
        <taxon>Fungi</taxon>
        <taxon>Dikarya</taxon>
        <taxon>Ascomycota</taxon>
        <taxon>Pezizomycotina</taxon>
        <taxon>Sordariomycetes</taxon>
        <taxon>Hypocreomycetidae</taxon>
        <taxon>Microascales</taxon>
        <taxon>Microascaceae</taxon>
        <taxon>Cephalotrichum</taxon>
    </lineage>
</organism>
<dbReference type="InterPro" id="IPR020845">
    <property type="entry name" value="AMP-binding_CS"/>
</dbReference>
<proteinExistence type="inferred from homology"/>
<feature type="domain" description="Carrier" evidence="14">
    <location>
        <begin position="565"/>
        <end position="648"/>
    </location>
</feature>
<dbReference type="Gene3D" id="1.10.1200.10">
    <property type="entry name" value="ACP-like"/>
    <property type="match status" value="1"/>
</dbReference>
<keyword evidence="6" id="KW-0808">Transferase</keyword>
<evidence type="ECO:0000313" key="15">
    <source>
        <dbReference type="EMBL" id="SPO06446.1"/>
    </source>
</evidence>
<name>A0AAE8N536_9PEZI</name>
<evidence type="ECO:0000256" key="9">
    <source>
        <dbReference type="ARBA" id="ARBA00022840"/>
    </source>
</evidence>
<evidence type="ECO:0000256" key="4">
    <source>
        <dbReference type="ARBA" id="ARBA00022450"/>
    </source>
</evidence>
<evidence type="ECO:0000256" key="5">
    <source>
        <dbReference type="ARBA" id="ARBA00022553"/>
    </source>
</evidence>
<evidence type="ECO:0000256" key="12">
    <source>
        <dbReference type="ARBA" id="ARBA00048090"/>
    </source>
</evidence>
<evidence type="ECO:0000256" key="8">
    <source>
        <dbReference type="ARBA" id="ARBA00022777"/>
    </source>
</evidence>
<evidence type="ECO:0000256" key="3">
    <source>
        <dbReference type="ARBA" id="ARBA00012054"/>
    </source>
</evidence>
<dbReference type="GO" id="GO:0031177">
    <property type="term" value="F:phosphopantetheine binding"/>
    <property type="evidence" value="ECO:0007669"/>
    <property type="project" value="InterPro"/>
</dbReference>
<keyword evidence="5" id="KW-0597">Phosphoprotein</keyword>
<keyword evidence="7" id="KW-0547">Nucleotide-binding</keyword>
<dbReference type="InterPro" id="IPR000873">
    <property type="entry name" value="AMP-dep_synth/lig_dom"/>
</dbReference>
<dbReference type="Pfam" id="PF00501">
    <property type="entry name" value="AMP-binding"/>
    <property type="match status" value="1"/>
</dbReference>
<dbReference type="SUPFAM" id="SSF52540">
    <property type="entry name" value="P-loop containing nucleoside triphosphate hydrolases"/>
    <property type="match status" value="1"/>
</dbReference>
<evidence type="ECO:0000256" key="2">
    <source>
        <dbReference type="ARBA" id="ARBA00008420"/>
    </source>
</evidence>
<dbReference type="InterPro" id="IPR013120">
    <property type="entry name" value="FAR_NAD-bd"/>
</dbReference>
<dbReference type="InterPro" id="IPR036736">
    <property type="entry name" value="ACP-like_sf"/>
</dbReference>
<keyword evidence="8" id="KW-0418">Kinase</keyword>
<dbReference type="InterPro" id="IPR051414">
    <property type="entry name" value="Adenylate-forming_Reductase"/>
</dbReference>
<keyword evidence="9" id="KW-0067">ATP-binding</keyword>
<dbReference type="Gene3D" id="3.40.50.720">
    <property type="entry name" value="NAD(P)-binding Rossmann-like Domain"/>
    <property type="match status" value="1"/>
</dbReference>
<feature type="region of interest" description="Disordered" evidence="13">
    <location>
        <begin position="1"/>
        <end position="26"/>
    </location>
</feature>
<dbReference type="SUPFAM" id="SSF51735">
    <property type="entry name" value="NAD(P)-binding Rossmann-fold domains"/>
    <property type="match status" value="1"/>
</dbReference>
<evidence type="ECO:0000256" key="13">
    <source>
        <dbReference type="SAM" id="MobiDB-lite"/>
    </source>
</evidence>
<dbReference type="PANTHER" id="PTHR43439">
    <property type="entry name" value="PHENYLACETATE-COENZYME A LIGASE"/>
    <property type="match status" value="1"/>
</dbReference>
<feature type="compositionally biased region" description="Polar residues" evidence="13">
    <location>
        <begin position="11"/>
        <end position="23"/>
    </location>
</feature>
<dbReference type="InterPro" id="IPR042099">
    <property type="entry name" value="ANL_N_sf"/>
</dbReference>
<dbReference type="GO" id="GO:0046316">
    <property type="term" value="F:gluconokinase activity"/>
    <property type="evidence" value="ECO:0007669"/>
    <property type="project" value="UniProtKB-EC"/>
</dbReference>
<protein>
    <recommendedName>
        <fullName evidence="3">gluconokinase</fullName>
        <ecNumber evidence="3">2.7.1.12</ecNumber>
    </recommendedName>
    <alternativeName>
        <fullName evidence="11">Gluconate kinase</fullName>
    </alternativeName>
</protein>
<evidence type="ECO:0000256" key="10">
    <source>
        <dbReference type="ARBA" id="ARBA00022857"/>
    </source>
</evidence>
<dbReference type="Pfam" id="PF07993">
    <property type="entry name" value="NAD_binding_4"/>
    <property type="match status" value="1"/>
</dbReference>
<dbReference type="CDD" id="cd02021">
    <property type="entry name" value="GntK"/>
    <property type="match status" value="1"/>
</dbReference>
<sequence>MSSPAPALVSHASTGAQPESSGTVKPLATLTPTAAALGDNDDSDVQTVDQLIRKRAKTHPHHVVVSYPSSGVEYVDYTMQQLDVFAYRVAKVYQAHAPPRTSSAEKPSVVAIIGPSNLDYLVSILALTKLGHTVLFLSTRITQEAVDNLLTSTGASFLLYDPKHAETAGASQKAVPGLGVLEIATGSSYNFPIEVHADTNLTEHLDTEIETGYHVWIIHSSGSTGLPKPIYQPQKSAVANYAMHMDMKAFITLPLFHNHGISNMFRAIHSCKPIYLYNADLPLTRDYLTTILGRYNFEIFYGVPYALKLLAETAEGIDLLRELKIVMYGGSACPDDLGDDLVSKGVNLVGHYGATEVGQLMTSFRPREDKDWNYVREGASLSPYLHWVRRGPNLFECCVLPGWPSKVASNQPDGSYATKDLFEPHPTTPRAWKYIARLDDTIVLVNGEKFNPVRVEGTIRSNKAVTEAVIFGAGRPNLGVLVVPSASLAGKSAAETLEAIWPVVEAANESVEGYARISKEMVKVLPVGTKFPQTDKGSVIRQAFYRQFDALISEAYDAAEVKGSDARRMTGAELRAFLQGVFADVLPKSVEFDEGTDFFFLGLDSLQAITIRSEILKSVDIGENKLGQTVVFDHPTIDKLTSYLHGLGSGVEVADEEPVETLMQSLIDKYSDELAPAPQTATAYVVTGATGSLGGHIASLLASDPSVTKVYCLVRASSPASASLRLRESLTQRRIHHTLPLSTRRKFVALPSDLSQPTLGLSPETYLAIASSNLAGVIHCAWSVNFNMHLSSFEKSNVAGVSNLIRLCVSARNAGPASAPAPSFNFCSSVSAVARSPVSPVPEAAPPLSWAQGMGYAQSKSVAENLCARAGANLGVPVRVLRVGQIVGDTTHGVWSATEAIPMMLQSAVTIGALPRLSEAPSWLPVDVVARTVVEIASSSAASAFFNVANPRTFGWSTELLPALRAAGLEFDEVEPREWVRRLRESDPDPVKNPPVKLVDFFASKYDKDEFGPSMRYVTDAACAASKALSEAPAITQDSVTKFVRYFVDTAWKIAPVDGATAQQKTVIVVAGPSGSGKSTLAAALSRSLHVPFVEGDLLHSRAAVEKMSGGTPLDDKDRSEWLQRVGAHSLEAVAELGYDAVIVSCSALKRKYRDALRSQVLDAGAQTCFLDLQGGLEVLAERLEGREGHYMSADMADGQLEAYEGPEADETDVFPIDAEESAEAVKSEAKWVLEKAGMVFREEK</sequence>
<comment type="caution">
    <text evidence="15">The sequence shown here is derived from an EMBL/GenBank/DDBJ whole genome shotgun (WGS) entry which is preliminary data.</text>
</comment>
<comment type="similarity">
    <text evidence="2">Belongs to the gluconokinase GntK/GntV family.</text>
</comment>
<keyword evidence="10" id="KW-0521">NADP</keyword>
<dbReference type="EC" id="2.7.1.12" evidence="3"/>
<dbReference type="GO" id="GO:0005975">
    <property type="term" value="P:carbohydrate metabolic process"/>
    <property type="evidence" value="ECO:0007669"/>
    <property type="project" value="InterPro"/>
</dbReference>
<dbReference type="SUPFAM" id="SSF47336">
    <property type="entry name" value="ACP-like"/>
    <property type="match status" value="1"/>
</dbReference>
<dbReference type="Pfam" id="PF23562">
    <property type="entry name" value="AMP-binding_C_3"/>
    <property type="match status" value="1"/>
</dbReference>
<evidence type="ECO:0000256" key="11">
    <source>
        <dbReference type="ARBA" id="ARBA00029835"/>
    </source>
</evidence>
<gene>
    <name evidence="15" type="ORF">DNG_09136</name>
</gene>
<dbReference type="Gene3D" id="3.40.50.300">
    <property type="entry name" value="P-loop containing nucleotide triphosphate hydrolases"/>
    <property type="match status" value="1"/>
</dbReference>
<dbReference type="Proteomes" id="UP001187682">
    <property type="component" value="Unassembled WGS sequence"/>
</dbReference>
<dbReference type="InterPro" id="IPR027417">
    <property type="entry name" value="P-loop_NTPase"/>
</dbReference>
<dbReference type="NCBIfam" id="TIGR01313">
    <property type="entry name" value="therm_gnt_kin"/>
    <property type="match status" value="1"/>
</dbReference>
<evidence type="ECO:0000313" key="16">
    <source>
        <dbReference type="Proteomes" id="UP001187682"/>
    </source>
</evidence>
<dbReference type="PROSITE" id="PS00455">
    <property type="entry name" value="AMP_BINDING"/>
    <property type="match status" value="1"/>
</dbReference>
<dbReference type="Gene3D" id="3.40.50.12780">
    <property type="entry name" value="N-terminal domain of ligase-like"/>
    <property type="match status" value="1"/>
</dbReference>
<keyword evidence="16" id="KW-1185">Reference proteome</keyword>
<dbReference type="InterPro" id="IPR006001">
    <property type="entry name" value="Therm_gnt_kin"/>
</dbReference>
<evidence type="ECO:0000256" key="6">
    <source>
        <dbReference type="ARBA" id="ARBA00022679"/>
    </source>
</evidence>